<sequence length="35" mass="3988">MVRQQLRFVGYVIATRLVVGAVPFGRVDAMPDLRR</sequence>
<comment type="caution">
    <text evidence="1">The sequence shown here is derived from an EMBL/GenBank/DDBJ whole genome shotgun (WGS) entry which is preliminary data.</text>
</comment>
<dbReference type="Proteomes" id="UP000006242">
    <property type="component" value="Unassembled WGS sequence"/>
</dbReference>
<reference evidence="1 2" key="1">
    <citation type="journal article" date="2011" name="J. Bacteriol.">
        <title>Genome sequence of Salinisphaera shabanensis, a gammaproteobacterium from the harsh, variable environment of the brine-seawater interface of the Shaban Deep in the Red Sea.</title>
        <authorList>
            <person name="Antunes A."/>
            <person name="Alam I."/>
            <person name="Bajic V.B."/>
            <person name="Stingl U."/>
        </authorList>
    </citation>
    <scope>NUCLEOTIDE SEQUENCE [LARGE SCALE GENOMIC DNA]</scope>
    <source>
        <strain evidence="1 2">E1L3A</strain>
    </source>
</reference>
<keyword evidence="2" id="KW-1185">Reference proteome</keyword>
<gene>
    <name evidence="1" type="ORF">SSPSH_000124</name>
</gene>
<protein>
    <submittedName>
        <fullName evidence="1">Uncharacterized protein</fullName>
    </submittedName>
</protein>
<name>U2ES12_9GAMM</name>
<evidence type="ECO:0000313" key="1">
    <source>
        <dbReference type="EMBL" id="ERJ20782.1"/>
    </source>
</evidence>
<dbReference type="EMBL" id="AFNV02000001">
    <property type="protein sequence ID" value="ERJ20782.1"/>
    <property type="molecule type" value="Genomic_DNA"/>
</dbReference>
<proteinExistence type="predicted"/>
<organism evidence="1 2">
    <name type="scientific">Salinisphaera shabanensis E1L3A</name>
    <dbReference type="NCBI Taxonomy" id="1033802"/>
    <lineage>
        <taxon>Bacteria</taxon>
        <taxon>Pseudomonadati</taxon>
        <taxon>Pseudomonadota</taxon>
        <taxon>Gammaproteobacteria</taxon>
        <taxon>Salinisphaerales</taxon>
        <taxon>Salinisphaeraceae</taxon>
        <taxon>Salinisphaera</taxon>
    </lineage>
</organism>
<reference evidence="1 2" key="2">
    <citation type="journal article" date="2013" name="PLoS ONE">
        <title>INDIGO - INtegrated Data Warehouse of MIcrobial GenOmes with Examples from the Red Sea Extremophiles.</title>
        <authorList>
            <person name="Alam I."/>
            <person name="Antunes A."/>
            <person name="Kamau A.A."/>
            <person name="Ba Alawi W."/>
            <person name="Kalkatawi M."/>
            <person name="Stingl U."/>
            <person name="Bajic V.B."/>
        </authorList>
    </citation>
    <scope>NUCLEOTIDE SEQUENCE [LARGE SCALE GENOMIC DNA]</scope>
    <source>
        <strain evidence="1 2">E1L3A</strain>
    </source>
</reference>
<accession>U2ES12</accession>
<evidence type="ECO:0000313" key="2">
    <source>
        <dbReference type="Proteomes" id="UP000006242"/>
    </source>
</evidence>
<dbReference type="AlphaFoldDB" id="U2ES12"/>